<organism evidence="1 2">
    <name type="scientific">Elizabethkingia anophelis</name>
    <dbReference type="NCBI Taxonomy" id="1117645"/>
    <lineage>
        <taxon>Bacteria</taxon>
        <taxon>Pseudomonadati</taxon>
        <taxon>Bacteroidota</taxon>
        <taxon>Flavobacteriia</taxon>
        <taxon>Flavobacteriales</taxon>
        <taxon>Weeksellaceae</taxon>
        <taxon>Elizabethkingia</taxon>
    </lineage>
</organism>
<gene>
    <name evidence="1" type="ORF">CMU51_15610</name>
</gene>
<sequence>MKADIEKQAAELLLKRGVKVPVTAPLLFRLFRKRIITLVVKSPTVLTYLKVAHKFLEMEVDPDRDIELKEAFEVYAKHGKKESEIIALCLLNNRFLYWLHKPLAWWLRGKVTETESNYLYQLIVVYGGVQDFINTIRLIKTTRMTAPMNLSQKKVS</sequence>
<accession>A0AAE4P3Q2</accession>
<name>A0AAE4P3Q2_9FLAO</name>
<evidence type="ECO:0000313" key="2">
    <source>
        <dbReference type="Proteomes" id="UP001189000"/>
    </source>
</evidence>
<protein>
    <submittedName>
        <fullName evidence="1">Uncharacterized protein</fullName>
    </submittedName>
</protein>
<comment type="caution">
    <text evidence="1">The sequence shown here is derived from an EMBL/GenBank/DDBJ whole genome shotgun (WGS) entry which is preliminary data.</text>
</comment>
<dbReference type="AlphaFoldDB" id="A0AAE4P3Q2"/>
<dbReference type="RefSeq" id="WP_238557081.1">
    <property type="nucleotide sequence ID" value="NZ_CP077750.1"/>
</dbReference>
<evidence type="ECO:0000313" key="1">
    <source>
        <dbReference type="EMBL" id="MDV3665477.1"/>
    </source>
</evidence>
<proteinExistence type="predicted"/>
<reference evidence="1" key="1">
    <citation type="submission" date="2023-02" db="EMBL/GenBank/DDBJ databases">
        <title>Elizabethkingia anophelis draft genomes.</title>
        <authorList>
            <person name="Nicholson A.C."/>
            <person name="Whitney A.M."/>
            <person name="Humrighouse B.W."/>
            <person name="Villarma A."/>
            <person name="Bell M."/>
            <person name="Mcquiston J."/>
        </authorList>
    </citation>
    <scope>NUCLEOTIDE SEQUENCE</scope>
    <source>
        <strain evidence="1">B4955</strain>
    </source>
</reference>
<dbReference type="EMBL" id="NWGY01000015">
    <property type="protein sequence ID" value="MDV3665477.1"/>
    <property type="molecule type" value="Genomic_DNA"/>
</dbReference>
<dbReference type="Proteomes" id="UP001189000">
    <property type="component" value="Unassembled WGS sequence"/>
</dbReference>